<evidence type="ECO:0000313" key="3">
    <source>
        <dbReference type="Proteomes" id="UP001249959"/>
    </source>
</evidence>
<dbReference type="EMBL" id="JAVNWW010000001">
    <property type="protein sequence ID" value="MDU0808301.1"/>
    <property type="molecule type" value="Genomic_DNA"/>
</dbReference>
<name>A0ABU3TQZ8_9BACT</name>
<protein>
    <submittedName>
        <fullName evidence="2">Uncharacterized protein</fullName>
    </submittedName>
</protein>
<dbReference type="Proteomes" id="UP001249959">
    <property type="component" value="Unassembled WGS sequence"/>
</dbReference>
<comment type="caution">
    <text evidence="2">The sequence shown here is derived from an EMBL/GenBank/DDBJ whole genome shotgun (WGS) entry which is preliminary data.</text>
</comment>
<sequence>MKRLILFFLLVSSGLYAQTGIGTSSPNASAKLDVSATDRGFLPPRVALTAANVFTPITGTSSAAAGLLVYNTQTAGSIPNNVVPGYYYWNGSAWVQIAGGLVIDNSKSASFTLTTADNNKLFIINSASTVTVTVPTLTIGFNCQFIQTGAGVISLLASGTTLNSANGLTSRTTNSVIGLVMNSTTTGYVFGDTIF</sequence>
<gene>
    <name evidence="2" type="ORF">PQG45_04545</name>
</gene>
<feature type="signal peptide" evidence="1">
    <location>
        <begin position="1"/>
        <end position="17"/>
    </location>
</feature>
<feature type="chain" id="PRO_5045725380" evidence="1">
    <location>
        <begin position="18"/>
        <end position="195"/>
    </location>
</feature>
<organism evidence="2 3">
    <name type="scientific">Aquirufa regiilacus</name>
    <dbReference type="NCBI Taxonomy" id="3024868"/>
    <lineage>
        <taxon>Bacteria</taxon>
        <taxon>Pseudomonadati</taxon>
        <taxon>Bacteroidota</taxon>
        <taxon>Cytophagia</taxon>
        <taxon>Cytophagales</taxon>
        <taxon>Flectobacillaceae</taxon>
        <taxon>Aquirufa</taxon>
    </lineage>
</organism>
<keyword evidence="1" id="KW-0732">Signal</keyword>
<proteinExistence type="predicted"/>
<keyword evidence="3" id="KW-1185">Reference proteome</keyword>
<dbReference type="RefSeq" id="WP_316070348.1">
    <property type="nucleotide sequence ID" value="NZ_JAVNWW010000001.1"/>
</dbReference>
<reference evidence="2 3" key="1">
    <citation type="submission" date="2023-09" db="EMBL/GenBank/DDBJ databases">
        <title>Aquirufa genomes.</title>
        <authorList>
            <person name="Pitt A."/>
        </authorList>
    </citation>
    <scope>NUCLEOTIDE SEQUENCE [LARGE SCALE GENOMIC DNA]</scope>
    <source>
        <strain evidence="2 3">LEOWEIH-7C</strain>
    </source>
</reference>
<evidence type="ECO:0000313" key="2">
    <source>
        <dbReference type="EMBL" id="MDU0808301.1"/>
    </source>
</evidence>
<accession>A0ABU3TQZ8</accession>
<evidence type="ECO:0000256" key="1">
    <source>
        <dbReference type="SAM" id="SignalP"/>
    </source>
</evidence>